<organism evidence="3 4">
    <name type="scientific">Hoylesella timonensis S9-PR14</name>
    <dbReference type="NCBI Taxonomy" id="1401062"/>
    <lineage>
        <taxon>Bacteria</taxon>
        <taxon>Pseudomonadati</taxon>
        <taxon>Bacteroidota</taxon>
        <taxon>Bacteroidia</taxon>
        <taxon>Bacteroidales</taxon>
        <taxon>Prevotellaceae</taxon>
        <taxon>Hoylesella</taxon>
    </lineage>
</organism>
<reference evidence="3 4" key="1">
    <citation type="submission" date="2014-07" db="EMBL/GenBank/DDBJ databases">
        <authorList>
            <person name="McCorrison J."/>
            <person name="Sanka R."/>
            <person name="Torralba M."/>
            <person name="Gillis M."/>
            <person name="Haft D.H."/>
            <person name="Methe B."/>
            <person name="Sutton G."/>
            <person name="Nelson K.E."/>
        </authorList>
    </citation>
    <scope>NUCLEOTIDE SEQUENCE [LARGE SCALE GENOMIC DNA]</scope>
    <source>
        <strain evidence="3 4">S9-PR14</strain>
    </source>
</reference>
<protein>
    <submittedName>
        <fullName evidence="3">O-succinylbenzoic acid--CoA ligase</fullName>
    </submittedName>
</protein>
<dbReference type="PANTHER" id="PTHR43201">
    <property type="entry name" value="ACYL-COA SYNTHETASE"/>
    <property type="match status" value="1"/>
</dbReference>
<evidence type="ECO:0000256" key="1">
    <source>
        <dbReference type="ARBA" id="ARBA00006432"/>
    </source>
</evidence>
<dbReference type="EMBL" id="JRPQ01000278">
    <property type="protein sequence ID" value="KGI20777.1"/>
    <property type="molecule type" value="Genomic_DNA"/>
</dbReference>
<feature type="domain" description="AMP-dependent synthetase/ligase" evidence="2">
    <location>
        <begin position="25"/>
        <end position="173"/>
    </location>
</feature>
<comment type="caution">
    <text evidence="3">The sequence shown here is derived from an EMBL/GenBank/DDBJ whole genome shotgun (WGS) entry which is preliminary data.</text>
</comment>
<dbReference type="Gene3D" id="3.30.300.30">
    <property type="match status" value="1"/>
</dbReference>
<evidence type="ECO:0000313" key="3">
    <source>
        <dbReference type="EMBL" id="KGI20777.1"/>
    </source>
</evidence>
<dbReference type="Proteomes" id="UP000029723">
    <property type="component" value="Unassembled WGS sequence"/>
</dbReference>
<dbReference type="Pfam" id="PF00501">
    <property type="entry name" value="AMP-binding"/>
    <property type="match status" value="1"/>
</dbReference>
<dbReference type="Gene3D" id="3.40.50.12780">
    <property type="entry name" value="N-terminal domain of ligase-like"/>
    <property type="match status" value="1"/>
</dbReference>
<dbReference type="InterPro" id="IPR000873">
    <property type="entry name" value="AMP-dep_synth/lig_dom"/>
</dbReference>
<dbReference type="SUPFAM" id="SSF56801">
    <property type="entry name" value="Acetyl-CoA synthetase-like"/>
    <property type="match status" value="1"/>
</dbReference>
<gene>
    <name evidence="3" type="ORF">HMPREF9304_14130</name>
</gene>
<keyword evidence="3" id="KW-0436">Ligase</keyword>
<name>A0A098YNC2_9BACT</name>
<sequence length="364" mass="40831">MDEKMTYQEFISEWNNDAQTIHVQTSGSTGAPKKLNVRKEKMIESAKMTCDFLALQPGDTALLCMNLDYIGAKMMVVRSLVRQLRLIQVAPSGHPLATVDAPITFAAMVPLQVYNSLQVPEEREKLRQIKHLIIGGGAIDDVLAVQLRDFPHAVWSTYGMTETLSHIALRRLSGLESSSWYTPLQGIKVTTNADECLVIDAPMLCDSPIVTNDIAKIRETSTSEGQNALAFRIIGRQDNVINTGGVKVHAEELENLMRNFLTFPYMITKRKHAKFGEIVVLFVQMELSDSRQQAASQNPQAVLRVLHKICHRTLPPYWEPRLYIAVDKIPMTENGKPNRAEALLMAETFNFPATHVFDLDKVEA</sequence>
<dbReference type="PANTHER" id="PTHR43201:SF8">
    <property type="entry name" value="ACYL-COA SYNTHETASE FAMILY MEMBER 3"/>
    <property type="match status" value="1"/>
</dbReference>
<proteinExistence type="inferred from homology"/>
<evidence type="ECO:0000259" key="2">
    <source>
        <dbReference type="Pfam" id="PF00501"/>
    </source>
</evidence>
<accession>A0A098YNC2</accession>
<dbReference type="GO" id="GO:0031956">
    <property type="term" value="F:medium-chain fatty acid-CoA ligase activity"/>
    <property type="evidence" value="ECO:0007669"/>
    <property type="project" value="TreeGrafter"/>
</dbReference>
<comment type="similarity">
    <text evidence="1">Belongs to the ATP-dependent AMP-binding enzyme family.</text>
</comment>
<dbReference type="AlphaFoldDB" id="A0A098YNC2"/>
<evidence type="ECO:0000313" key="4">
    <source>
        <dbReference type="Proteomes" id="UP000029723"/>
    </source>
</evidence>
<dbReference type="GO" id="GO:0006631">
    <property type="term" value="P:fatty acid metabolic process"/>
    <property type="evidence" value="ECO:0007669"/>
    <property type="project" value="TreeGrafter"/>
</dbReference>
<dbReference type="InterPro" id="IPR042099">
    <property type="entry name" value="ANL_N_sf"/>
</dbReference>
<dbReference type="InterPro" id="IPR045851">
    <property type="entry name" value="AMP-bd_C_sf"/>
</dbReference>